<reference evidence="1 2" key="1">
    <citation type="journal article" date="2013" name="Antonie Van Leeuwenhoek">
        <title>Dongia rigui sp. nov., isolated from freshwater of a large wetland in Korea.</title>
        <authorList>
            <person name="Baik K.S."/>
            <person name="Hwang Y.M."/>
            <person name="Choi J.S."/>
            <person name="Kwon J."/>
            <person name="Seong C.N."/>
        </authorList>
    </citation>
    <scope>NUCLEOTIDE SEQUENCE [LARGE SCALE GENOMIC DNA]</scope>
    <source>
        <strain evidence="1 2">04SU4-P</strain>
    </source>
</reference>
<comment type="caution">
    <text evidence="1">The sequence shown here is derived from an EMBL/GenBank/DDBJ whole genome shotgun (WGS) entry which is preliminary data.</text>
</comment>
<dbReference type="Gene3D" id="3.90.70.10">
    <property type="entry name" value="Cysteine proteinases"/>
    <property type="match status" value="1"/>
</dbReference>
<dbReference type="Proteomes" id="UP001271769">
    <property type="component" value="Unassembled WGS sequence"/>
</dbReference>
<evidence type="ECO:0000313" key="1">
    <source>
        <dbReference type="EMBL" id="MDY0871905.1"/>
    </source>
</evidence>
<dbReference type="RefSeq" id="WP_320500328.1">
    <property type="nucleotide sequence ID" value="NZ_JAXCLX010000001.1"/>
</dbReference>
<dbReference type="EMBL" id="JAXCLX010000001">
    <property type="protein sequence ID" value="MDY0871905.1"/>
    <property type="molecule type" value="Genomic_DNA"/>
</dbReference>
<accession>A0ABU5DX96</accession>
<evidence type="ECO:0000313" key="2">
    <source>
        <dbReference type="Proteomes" id="UP001271769"/>
    </source>
</evidence>
<proteinExistence type="predicted"/>
<dbReference type="InterPro" id="IPR021770">
    <property type="entry name" value="DUF3335"/>
</dbReference>
<name>A0ABU5DX96_9PROT</name>
<organism evidence="1 2">
    <name type="scientific">Dongia rigui</name>
    <dbReference type="NCBI Taxonomy" id="940149"/>
    <lineage>
        <taxon>Bacteria</taxon>
        <taxon>Pseudomonadati</taxon>
        <taxon>Pseudomonadota</taxon>
        <taxon>Alphaproteobacteria</taxon>
        <taxon>Rhodospirillales</taxon>
        <taxon>Dongiaceae</taxon>
        <taxon>Dongia</taxon>
    </lineage>
</organism>
<sequence>MARATKAKAKAAAAKKSKRQRLPYYNQSTDFTCGAASLLMAMKGLDPETPFDRLHELQVWREANTVYMGKGHAGSSPYGIALAAWRRGFVPEIWLSHKGAILLDYQARDDWRKAGKLVQEADAAEVAELGLPITTRKWGVADLAAARAGGAVPIVLVTTKPFHGDNTPHWLVFAGADDKNVYLNDPWISRDKGQTARTQTGRAASHAAFIDMSKYGKRQERAVVLIRGPHL</sequence>
<keyword evidence="2" id="KW-1185">Reference proteome</keyword>
<dbReference type="Pfam" id="PF11814">
    <property type="entry name" value="DUF3335"/>
    <property type="match status" value="1"/>
</dbReference>
<gene>
    <name evidence="1" type="ORF">SMD31_08220</name>
</gene>
<protein>
    <submittedName>
        <fullName evidence="1">Peptidase C39 family protein</fullName>
    </submittedName>
</protein>